<evidence type="ECO:0000256" key="2">
    <source>
        <dbReference type="ARBA" id="ARBA00010961"/>
    </source>
</evidence>
<protein>
    <recommendedName>
        <fullName evidence="6">Mutator family transposase</fullName>
    </recommendedName>
</protein>
<reference evidence="7" key="1">
    <citation type="submission" date="2023-07" db="EMBL/GenBank/DDBJ databases">
        <authorList>
            <person name="Peng Z."/>
        </authorList>
    </citation>
    <scope>NUCLEOTIDE SEQUENCE</scope>
    <source>
        <strain evidence="7">KP219</strain>
    </source>
</reference>
<feature type="non-terminal residue" evidence="7">
    <location>
        <position position="1"/>
    </location>
</feature>
<evidence type="ECO:0000256" key="5">
    <source>
        <dbReference type="ARBA" id="ARBA00023172"/>
    </source>
</evidence>
<dbReference type="EMBL" id="JAUUIA010001502">
    <property type="protein sequence ID" value="MDP0971980.1"/>
    <property type="molecule type" value="Genomic_DNA"/>
</dbReference>
<comment type="function">
    <text evidence="1 6">Required for the transposition of the insertion element.</text>
</comment>
<evidence type="ECO:0000313" key="7">
    <source>
        <dbReference type="EMBL" id="MDP0971980.1"/>
    </source>
</evidence>
<comment type="caution">
    <text evidence="7">The sequence shown here is derived from an EMBL/GenBank/DDBJ whole genome shotgun (WGS) entry which is preliminary data.</text>
</comment>
<keyword evidence="4 6" id="KW-0238">DNA-binding</keyword>
<organism evidence="7 8">
    <name type="scientific">Klebsiella pneumoniae</name>
    <dbReference type="NCBI Taxonomy" id="573"/>
    <lineage>
        <taxon>Bacteria</taxon>
        <taxon>Pseudomonadati</taxon>
        <taxon>Pseudomonadota</taxon>
        <taxon>Gammaproteobacteria</taxon>
        <taxon>Enterobacterales</taxon>
        <taxon>Enterobacteriaceae</taxon>
        <taxon>Klebsiella/Raoultella group</taxon>
        <taxon>Klebsiella</taxon>
        <taxon>Klebsiella pneumoniae complex</taxon>
    </lineage>
</organism>
<keyword evidence="5 6" id="KW-0233">DNA recombination</keyword>
<proteinExistence type="inferred from homology"/>
<evidence type="ECO:0000256" key="4">
    <source>
        <dbReference type="ARBA" id="ARBA00023125"/>
    </source>
</evidence>
<accession>A0AAW8ASB2</accession>
<evidence type="ECO:0000256" key="1">
    <source>
        <dbReference type="ARBA" id="ARBA00002190"/>
    </source>
</evidence>
<name>A0AAW8ASB2_KLEPN</name>
<dbReference type="AlphaFoldDB" id="A0AAW8ASB2"/>
<feature type="non-terminal residue" evidence="7">
    <location>
        <position position="78"/>
    </location>
</feature>
<keyword evidence="3 6" id="KW-0815">Transposition</keyword>
<keyword evidence="6" id="KW-0814">Transposable element</keyword>
<dbReference type="Pfam" id="PF00872">
    <property type="entry name" value="Transposase_mut"/>
    <property type="match status" value="1"/>
</dbReference>
<dbReference type="GO" id="GO:0004803">
    <property type="term" value="F:transposase activity"/>
    <property type="evidence" value="ECO:0007669"/>
    <property type="project" value="UniProtKB-UniRule"/>
</dbReference>
<dbReference type="GO" id="GO:0006313">
    <property type="term" value="P:DNA transposition"/>
    <property type="evidence" value="ECO:0007669"/>
    <property type="project" value="UniProtKB-UniRule"/>
</dbReference>
<evidence type="ECO:0000256" key="3">
    <source>
        <dbReference type="ARBA" id="ARBA00022578"/>
    </source>
</evidence>
<dbReference type="InterPro" id="IPR001207">
    <property type="entry name" value="Transposase_mutator"/>
</dbReference>
<dbReference type="GO" id="GO:0003677">
    <property type="term" value="F:DNA binding"/>
    <property type="evidence" value="ECO:0007669"/>
    <property type="project" value="UniProtKB-UniRule"/>
</dbReference>
<dbReference type="PANTHER" id="PTHR33217">
    <property type="entry name" value="TRANSPOSASE FOR INSERTION SEQUENCE ELEMENT IS1081"/>
    <property type="match status" value="1"/>
</dbReference>
<gene>
    <name evidence="7" type="ORF">Q6294_34165</name>
</gene>
<evidence type="ECO:0000313" key="8">
    <source>
        <dbReference type="Proteomes" id="UP001244490"/>
    </source>
</evidence>
<comment type="similarity">
    <text evidence="2 6">Belongs to the transposase mutator family.</text>
</comment>
<dbReference type="PANTHER" id="PTHR33217:SF8">
    <property type="entry name" value="MUTATOR FAMILY TRANSPOSASE"/>
    <property type="match status" value="1"/>
</dbReference>
<evidence type="ECO:0000256" key="6">
    <source>
        <dbReference type="RuleBase" id="RU365089"/>
    </source>
</evidence>
<dbReference type="Proteomes" id="UP001244490">
    <property type="component" value="Unassembled WGS sequence"/>
</dbReference>
<sequence length="78" mass="8159">RDILGLWIENTEGAKFWMKVFTDLKTRGVNDILSAVTDGLKGMPAALAGPAARAHVPGAVLRRAAGQDQGGCRGAQQG</sequence>